<accession>A0A0E9N3K6</accession>
<proteinExistence type="predicted"/>
<protein>
    <recommendedName>
        <fullName evidence="3">DinB family protein</fullName>
    </recommendedName>
</protein>
<dbReference type="EMBL" id="BBWV01000003">
    <property type="protein sequence ID" value="GAO44394.1"/>
    <property type="molecule type" value="Genomic_DNA"/>
</dbReference>
<dbReference type="OrthoDB" id="1162179at2"/>
<dbReference type="SUPFAM" id="SSF109854">
    <property type="entry name" value="DinB/YfiT-like putative metalloenzymes"/>
    <property type="match status" value="1"/>
</dbReference>
<dbReference type="PANTHER" id="PTHR39473">
    <property type="match status" value="1"/>
</dbReference>
<dbReference type="STRING" id="1220578.FPE01S_03_04320"/>
<keyword evidence="2" id="KW-1185">Reference proteome</keyword>
<dbReference type="PANTHER" id="PTHR39473:SF1">
    <property type="entry name" value="DINB-LIKE DOMAIN-CONTAINING PROTEIN"/>
    <property type="match status" value="1"/>
</dbReference>
<organism evidence="1 2">
    <name type="scientific">Flavihumibacter petaseus NBRC 106054</name>
    <dbReference type="NCBI Taxonomy" id="1220578"/>
    <lineage>
        <taxon>Bacteria</taxon>
        <taxon>Pseudomonadati</taxon>
        <taxon>Bacteroidota</taxon>
        <taxon>Chitinophagia</taxon>
        <taxon>Chitinophagales</taxon>
        <taxon>Chitinophagaceae</taxon>
        <taxon>Flavihumibacter</taxon>
    </lineage>
</organism>
<dbReference type="Proteomes" id="UP000033121">
    <property type="component" value="Unassembled WGS sequence"/>
</dbReference>
<dbReference type="RefSeq" id="WP_046370330.1">
    <property type="nucleotide sequence ID" value="NZ_BBWV01000003.1"/>
</dbReference>
<name>A0A0E9N3K6_9BACT</name>
<gene>
    <name evidence="1" type="ORF">FPE01S_03_04320</name>
</gene>
<dbReference type="InterPro" id="IPR034660">
    <property type="entry name" value="DinB/YfiT-like"/>
</dbReference>
<sequence>MQLHTAIQTVFSQLSATLGLLQHAHYNQPCHNLSHATIGQHTRHIIEMFQCLLIGYESGIVNYEKRLRNRQIEQDKQLAIDLIHEVNGQLDKANRPMILEATYRDDSNDILQVETNYYREIAYNLEHTIHHMALIRVGLREVSDLAVPDAFGVAPSTIKHRNECAQ</sequence>
<dbReference type="AlphaFoldDB" id="A0A0E9N3K6"/>
<evidence type="ECO:0000313" key="2">
    <source>
        <dbReference type="Proteomes" id="UP000033121"/>
    </source>
</evidence>
<evidence type="ECO:0008006" key="3">
    <source>
        <dbReference type="Google" id="ProtNLM"/>
    </source>
</evidence>
<evidence type="ECO:0000313" key="1">
    <source>
        <dbReference type="EMBL" id="GAO44394.1"/>
    </source>
</evidence>
<comment type="caution">
    <text evidence="1">The sequence shown here is derived from an EMBL/GenBank/DDBJ whole genome shotgun (WGS) entry which is preliminary data.</text>
</comment>
<reference evidence="1 2" key="1">
    <citation type="submission" date="2015-04" db="EMBL/GenBank/DDBJ databases">
        <title>Whole genome shotgun sequence of Flavihumibacter petaseus NBRC 106054.</title>
        <authorList>
            <person name="Miyazawa S."/>
            <person name="Hosoyama A."/>
            <person name="Hashimoto M."/>
            <person name="Noguchi M."/>
            <person name="Tsuchikane K."/>
            <person name="Ohji S."/>
            <person name="Yamazoe A."/>
            <person name="Ichikawa N."/>
            <person name="Kimura A."/>
            <person name="Fujita N."/>
        </authorList>
    </citation>
    <scope>NUCLEOTIDE SEQUENCE [LARGE SCALE GENOMIC DNA]</scope>
    <source>
        <strain evidence="1 2">NBRC 106054</strain>
    </source>
</reference>